<evidence type="ECO:0000313" key="1">
    <source>
        <dbReference type="EMBL" id="KAI3779148.1"/>
    </source>
</evidence>
<gene>
    <name evidence="1" type="ORF">L2E82_08697</name>
</gene>
<evidence type="ECO:0000313" key="2">
    <source>
        <dbReference type="Proteomes" id="UP001055811"/>
    </source>
</evidence>
<protein>
    <submittedName>
        <fullName evidence="1">Uncharacterized protein</fullName>
    </submittedName>
</protein>
<accession>A0ACB9G7W3</accession>
<reference evidence="1 2" key="2">
    <citation type="journal article" date="2022" name="Mol. Ecol. Resour.">
        <title>The genomes of chicory, endive, great burdock and yacon provide insights into Asteraceae paleo-polyploidization history and plant inulin production.</title>
        <authorList>
            <person name="Fan W."/>
            <person name="Wang S."/>
            <person name="Wang H."/>
            <person name="Wang A."/>
            <person name="Jiang F."/>
            <person name="Liu H."/>
            <person name="Zhao H."/>
            <person name="Xu D."/>
            <person name="Zhang Y."/>
        </authorList>
    </citation>
    <scope>NUCLEOTIDE SEQUENCE [LARGE SCALE GENOMIC DNA]</scope>
    <source>
        <strain evidence="2">cv. Punajuju</strain>
        <tissue evidence="1">Leaves</tissue>
    </source>
</reference>
<comment type="caution">
    <text evidence="1">The sequence shown here is derived from an EMBL/GenBank/DDBJ whole genome shotgun (WGS) entry which is preliminary data.</text>
</comment>
<sequence>MLADLSHRFFLLEEELQVYADKFQEIGFLEELEASCKGANIRVPSKLIIADEDIGFEVGQGNLQKEIFFYTVEILVNETVGSDDGSVEIGKKFPNVLSHIEIKKNMAKQTGTKKGRGEMKGFQLQTQKEAHPDMKGEVLLQSAVVSLGNYDIAVQHAPL</sequence>
<name>A0ACB9G7W3_CICIN</name>
<reference evidence="2" key="1">
    <citation type="journal article" date="2022" name="Mol. Ecol. Resour.">
        <title>The genomes of chicory, endive, great burdock and yacon provide insights into Asteraceae palaeo-polyploidization history and plant inulin production.</title>
        <authorList>
            <person name="Fan W."/>
            <person name="Wang S."/>
            <person name="Wang H."/>
            <person name="Wang A."/>
            <person name="Jiang F."/>
            <person name="Liu H."/>
            <person name="Zhao H."/>
            <person name="Xu D."/>
            <person name="Zhang Y."/>
        </authorList>
    </citation>
    <scope>NUCLEOTIDE SEQUENCE [LARGE SCALE GENOMIC DNA]</scope>
    <source>
        <strain evidence="2">cv. Punajuju</strain>
    </source>
</reference>
<organism evidence="1 2">
    <name type="scientific">Cichorium intybus</name>
    <name type="common">Chicory</name>
    <dbReference type="NCBI Taxonomy" id="13427"/>
    <lineage>
        <taxon>Eukaryota</taxon>
        <taxon>Viridiplantae</taxon>
        <taxon>Streptophyta</taxon>
        <taxon>Embryophyta</taxon>
        <taxon>Tracheophyta</taxon>
        <taxon>Spermatophyta</taxon>
        <taxon>Magnoliopsida</taxon>
        <taxon>eudicotyledons</taxon>
        <taxon>Gunneridae</taxon>
        <taxon>Pentapetalae</taxon>
        <taxon>asterids</taxon>
        <taxon>campanulids</taxon>
        <taxon>Asterales</taxon>
        <taxon>Asteraceae</taxon>
        <taxon>Cichorioideae</taxon>
        <taxon>Cichorieae</taxon>
        <taxon>Cichoriinae</taxon>
        <taxon>Cichorium</taxon>
    </lineage>
</organism>
<dbReference type="EMBL" id="CM042010">
    <property type="protein sequence ID" value="KAI3779148.1"/>
    <property type="molecule type" value="Genomic_DNA"/>
</dbReference>
<keyword evidence="2" id="KW-1185">Reference proteome</keyword>
<dbReference type="Proteomes" id="UP001055811">
    <property type="component" value="Linkage Group LG02"/>
</dbReference>
<proteinExistence type="predicted"/>